<evidence type="ECO:0000313" key="2">
    <source>
        <dbReference type="Proteomes" id="UP000009168"/>
    </source>
</evidence>
<protein>
    <submittedName>
        <fullName evidence="1">Uncharacterized protein</fullName>
    </submittedName>
</protein>
<accession>Q22FY2</accession>
<proteinExistence type="predicted"/>
<dbReference type="InterPro" id="IPR032675">
    <property type="entry name" value="LRR_dom_sf"/>
</dbReference>
<keyword evidence="2" id="KW-1185">Reference proteome</keyword>
<gene>
    <name evidence="1" type="ORF">TTHERM_00721750</name>
</gene>
<dbReference type="RefSeq" id="XP_001031907.2">
    <property type="nucleotide sequence ID" value="XM_001031907.3"/>
</dbReference>
<evidence type="ECO:0000313" key="1">
    <source>
        <dbReference type="EMBL" id="EAR84244.2"/>
    </source>
</evidence>
<dbReference type="SUPFAM" id="SSF52047">
    <property type="entry name" value="RNI-like"/>
    <property type="match status" value="1"/>
</dbReference>
<dbReference type="EMBL" id="GG662576">
    <property type="protein sequence ID" value="EAR84244.2"/>
    <property type="molecule type" value="Genomic_DNA"/>
</dbReference>
<reference evidence="2" key="1">
    <citation type="journal article" date="2006" name="PLoS Biol.">
        <title>Macronuclear genome sequence of the ciliate Tetrahymena thermophila, a model eukaryote.</title>
        <authorList>
            <person name="Eisen J.A."/>
            <person name="Coyne R.S."/>
            <person name="Wu M."/>
            <person name="Wu D."/>
            <person name="Thiagarajan M."/>
            <person name="Wortman J.R."/>
            <person name="Badger J.H."/>
            <person name="Ren Q."/>
            <person name="Amedeo P."/>
            <person name="Jones K.M."/>
            <person name="Tallon L.J."/>
            <person name="Delcher A.L."/>
            <person name="Salzberg S.L."/>
            <person name="Silva J.C."/>
            <person name="Haas B.J."/>
            <person name="Majoros W.H."/>
            <person name="Farzad M."/>
            <person name="Carlton J.M."/>
            <person name="Smith R.K. Jr."/>
            <person name="Garg J."/>
            <person name="Pearlman R.E."/>
            <person name="Karrer K.M."/>
            <person name="Sun L."/>
            <person name="Manning G."/>
            <person name="Elde N.C."/>
            <person name="Turkewitz A.P."/>
            <person name="Asai D.J."/>
            <person name="Wilkes D.E."/>
            <person name="Wang Y."/>
            <person name="Cai H."/>
            <person name="Collins K."/>
            <person name="Stewart B.A."/>
            <person name="Lee S.R."/>
            <person name="Wilamowska K."/>
            <person name="Weinberg Z."/>
            <person name="Ruzzo W.L."/>
            <person name="Wloga D."/>
            <person name="Gaertig J."/>
            <person name="Frankel J."/>
            <person name="Tsao C.-C."/>
            <person name="Gorovsky M.A."/>
            <person name="Keeling P.J."/>
            <person name="Waller R.F."/>
            <person name="Patron N.J."/>
            <person name="Cherry J.M."/>
            <person name="Stover N.A."/>
            <person name="Krieger C.J."/>
            <person name="del Toro C."/>
            <person name="Ryder H.F."/>
            <person name="Williamson S.C."/>
            <person name="Barbeau R.A."/>
            <person name="Hamilton E.P."/>
            <person name="Orias E."/>
        </authorList>
    </citation>
    <scope>NUCLEOTIDE SEQUENCE [LARGE SCALE GENOMIC DNA]</scope>
    <source>
        <strain evidence="2">SB210</strain>
    </source>
</reference>
<dbReference type="KEGG" id="tet:TTHERM_00721750"/>
<dbReference type="HOGENOM" id="CLU_566849_0_0_1"/>
<organism evidence="1 2">
    <name type="scientific">Tetrahymena thermophila (strain SB210)</name>
    <dbReference type="NCBI Taxonomy" id="312017"/>
    <lineage>
        <taxon>Eukaryota</taxon>
        <taxon>Sar</taxon>
        <taxon>Alveolata</taxon>
        <taxon>Ciliophora</taxon>
        <taxon>Intramacronucleata</taxon>
        <taxon>Oligohymenophorea</taxon>
        <taxon>Hymenostomatida</taxon>
        <taxon>Tetrahymenina</taxon>
        <taxon>Tetrahymenidae</taxon>
        <taxon>Tetrahymena</taxon>
    </lineage>
</organism>
<name>Q22FY2_TETTS</name>
<dbReference type="AlphaFoldDB" id="Q22FY2"/>
<dbReference type="GeneID" id="7838124"/>
<dbReference type="InParanoid" id="Q22FY2"/>
<dbReference type="Proteomes" id="UP000009168">
    <property type="component" value="Unassembled WGS sequence"/>
</dbReference>
<sequence>MYQKQVLIELKFIQKKQLKMNILKNLEILEHEYNFAYFEENENKINQAQSSIHQAQHIKLNQNDAQSRINQIKVPELSLVLPKWIEISDDILRYFQKRIKQVSRDKQRIALYFQNNQNDEAGLGGDELFYLLQGISDRFNKLKSLSINIDHWGLLFMVIPNIESVLIQLGRQNLLELQIISSNRSLNPSVTNKTVKSLGCILQNMQSLTLLELDLDDPSSERKKQINEDGFVGFCEGLEKLTQLRTLKLKLACWFSFFRQNIKDPSNSAKKFCLALSNKKYLKHLSLNLRWWEDIEFKHLAMICNSLSASCAHQLSACELNFQRWSYFNQQNQDQAVHALSEFLSNLKQCKSLNVSFFNLGTGFQDQRNIKHQVSAAGGNNYNDSDNNKVNPDLLQLFMKQISKIAHLQQLEIHVHEYVSWSGMKILRNSIFDLKLLTKLIISSHSEKYETIKYLSTLIKLPKVRKNIIYFLQAYKKSPYYTQFRKDLPCHIVESLFDNSL</sequence>
<dbReference type="Gene3D" id="3.80.10.10">
    <property type="entry name" value="Ribonuclease Inhibitor"/>
    <property type="match status" value="1"/>
</dbReference>